<feature type="transmembrane region" description="Helical" evidence="14">
    <location>
        <begin position="397"/>
        <end position="417"/>
    </location>
</feature>
<dbReference type="PANTHER" id="PTHR31201">
    <property type="entry name" value="OS01G0585100 PROTEIN"/>
    <property type="match status" value="1"/>
</dbReference>
<feature type="transmembrane region" description="Helical" evidence="14">
    <location>
        <begin position="210"/>
        <end position="229"/>
    </location>
</feature>
<organism evidence="15 16">
    <name type="scientific">Ambrosiozyma monospora</name>
    <name type="common">Yeast</name>
    <name type="synonym">Endomycopsis monosporus</name>
    <dbReference type="NCBI Taxonomy" id="43982"/>
    <lineage>
        <taxon>Eukaryota</taxon>
        <taxon>Fungi</taxon>
        <taxon>Dikarya</taxon>
        <taxon>Ascomycota</taxon>
        <taxon>Saccharomycotina</taxon>
        <taxon>Pichiomycetes</taxon>
        <taxon>Pichiales</taxon>
        <taxon>Pichiaceae</taxon>
        <taxon>Ambrosiozyma</taxon>
    </lineage>
</organism>
<keyword evidence="6 14" id="KW-0812">Transmembrane</keyword>
<dbReference type="PANTHER" id="PTHR31201:SF1">
    <property type="entry name" value="GLYCEROPHOSPHOCHOLINE ACYLTRANSFERASE 1"/>
    <property type="match status" value="1"/>
</dbReference>
<evidence type="ECO:0000256" key="1">
    <source>
        <dbReference type="ARBA" id="ARBA00004141"/>
    </source>
</evidence>
<keyword evidence="12" id="KW-0012">Acyltransferase</keyword>
<keyword evidence="11" id="KW-1208">Phospholipid metabolism</keyword>
<evidence type="ECO:0000256" key="13">
    <source>
        <dbReference type="SAM" id="MobiDB-lite"/>
    </source>
</evidence>
<evidence type="ECO:0000256" key="5">
    <source>
        <dbReference type="ARBA" id="ARBA00022679"/>
    </source>
</evidence>
<feature type="compositionally biased region" description="Polar residues" evidence="13">
    <location>
        <begin position="36"/>
        <end position="50"/>
    </location>
</feature>
<evidence type="ECO:0000256" key="10">
    <source>
        <dbReference type="ARBA" id="ARBA00023209"/>
    </source>
</evidence>
<evidence type="ECO:0000313" key="15">
    <source>
        <dbReference type="EMBL" id="GMG20955.1"/>
    </source>
</evidence>
<feature type="region of interest" description="Disordered" evidence="13">
    <location>
        <begin position="17"/>
        <end position="50"/>
    </location>
</feature>
<dbReference type="GO" id="GO:0016746">
    <property type="term" value="F:acyltransferase activity"/>
    <property type="evidence" value="ECO:0007669"/>
    <property type="project" value="UniProtKB-KW"/>
</dbReference>
<gene>
    <name evidence="15" type="ORF">Amon01_000161800</name>
</gene>
<feature type="compositionally biased region" description="Basic and acidic residues" evidence="13">
    <location>
        <begin position="18"/>
        <end position="28"/>
    </location>
</feature>
<proteinExistence type="inferred from homology"/>
<dbReference type="GO" id="GO:0016020">
    <property type="term" value="C:membrane"/>
    <property type="evidence" value="ECO:0007669"/>
    <property type="project" value="UniProtKB-SubCell"/>
</dbReference>
<evidence type="ECO:0000256" key="4">
    <source>
        <dbReference type="ARBA" id="ARBA00022516"/>
    </source>
</evidence>
<evidence type="ECO:0000256" key="3">
    <source>
        <dbReference type="ARBA" id="ARBA00019082"/>
    </source>
</evidence>
<dbReference type="OrthoDB" id="406287at2759"/>
<keyword evidence="7 14" id="KW-1133">Transmembrane helix</keyword>
<evidence type="ECO:0000256" key="8">
    <source>
        <dbReference type="ARBA" id="ARBA00023098"/>
    </source>
</evidence>
<sequence>MSLKGNLQEYALYDSDQDQDHNHDHNSDSHAISSHPSTANSTPLLSPSCEPTTPLLAPMDSFSKSARKLSVSSFENLTIFDLLDPTSYAIELSKSQTYQKVKNYSTTSLKKLNDKRKQKKIKFNISNEELHQLKQQLHKQVDKTYLKIDKTLKASQTEKLYYAATIYIIFLMGICIGKHPAYFHVFYTVISCVLLPIRFLTYYKMNYGYYLADLCYFVNALVFLFIWVWPDSKMLFVTCASFSWGTLSFAVITWKNKLVLHSIEKTTSTFIHVLPPTVMYVITHQIPKSVKKQRFPGAMKLETWDLWYGVFYTSLMYFVWQMSYHYFITIRKAEKIKNGKVTSFEYLRKAFANKPIGKFVNSLPGNMPVVAFSLLQYMYQLCTMSLCPIFFKYKYAASAFVSFIFLTASYNGATYYIDFYGKRLQKEVERLQAEISDLRSKNGGDSPEMIASNGTSTSAASGSGSGSVNGSHVATKNIETSAI</sequence>
<feature type="transmembrane region" description="Helical" evidence="14">
    <location>
        <begin position="235"/>
        <end position="254"/>
    </location>
</feature>
<feature type="transmembrane region" description="Helical" evidence="14">
    <location>
        <begin position="306"/>
        <end position="327"/>
    </location>
</feature>
<keyword evidence="8" id="KW-0443">Lipid metabolism</keyword>
<feature type="transmembrane region" description="Helical" evidence="14">
    <location>
        <begin position="369"/>
        <end position="391"/>
    </location>
</feature>
<dbReference type="Proteomes" id="UP001165063">
    <property type="component" value="Unassembled WGS sequence"/>
</dbReference>
<evidence type="ECO:0000256" key="7">
    <source>
        <dbReference type="ARBA" id="ARBA00022989"/>
    </source>
</evidence>
<dbReference type="AlphaFoldDB" id="A0A9W6YVD2"/>
<evidence type="ECO:0000256" key="2">
    <source>
        <dbReference type="ARBA" id="ARBA00006675"/>
    </source>
</evidence>
<name>A0A9W6YVD2_AMBMO</name>
<keyword evidence="10" id="KW-0594">Phospholipid biosynthesis</keyword>
<keyword evidence="4" id="KW-0444">Lipid biosynthesis</keyword>
<comment type="caution">
    <text evidence="15">The sequence shown here is derived from an EMBL/GenBank/DDBJ whole genome shotgun (WGS) entry which is preliminary data.</text>
</comment>
<dbReference type="Pfam" id="PF10998">
    <property type="entry name" value="DUF2838"/>
    <property type="match status" value="1"/>
</dbReference>
<feature type="compositionally biased region" description="Low complexity" evidence="13">
    <location>
        <begin position="451"/>
        <end position="472"/>
    </location>
</feature>
<keyword evidence="16" id="KW-1185">Reference proteome</keyword>
<feature type="region of interest" description="Disordered" evidence="13">
    <location>
        <begin position="438"/>
        <end position="472"/>
    </location>
</feature>
<feature type="transmembrane region" description="Helical" evidence="14">
    <location>
        <begin position="266"/>
        <end position="286"/>
    </location>
</feature>
<evidence type="ECO:0000256" key="14">
    <source>
        <dbReference type="SAM" id="Phobius"/>
    </source>
</evidence>
<keyword evidence="5" id="KW-0808">Transferase</keyword>
<evidence type="ECO:0000256" key="6">
    <source>
        <dbReference type="ARBA" id="ARBA00022692"/>
    </source>
</evidence>
<comment type="similarity">
    <text evidence="2">Belongs to the GPC1 family.</text>
</comment>
<evidence type="ECO:0000256" key="12">
    <source>
        <dbReference type="ARBA" id="ARBA00023315"/>
    </source>
</evidence>
<accession>A0A9W6YVD2</accession>
<evidence type="ECO:0000256" key="9">
    <source>
        <dbReference type="ARBA" id="ARBA00023136"/>
    </source>
</evidence>
<reference evidence="15" key="1">
    <citation type="submission" date="2023-04" db="EMBL/GenBank/DDBJ databases">
        <title>Ambrosiozyma monospora NBRC 1965.</title>
        <authorList>
            <person name="Ichikawa N."/>
            <person name="Sato H."/>
            <person name="Tonouchi N."/>
        </authorList>
    </citation>
    <scope>NUCLEOTIDE SEQUENCE</scope>
    <source>
        <strain evidence="15">NBRC 1965</strain>
    </source>
</reference>
<evidence type="ECO:0000313" key="16">
    <source>
        <dbReference type="Proteomes" id="UP001165063"/>
    </source>
</evidence>
<dbReference type="EMBL" id="BSXU01000517">
    <property type="protein sequence ID" value="GMG20955.1"/>
    <property type="molecule type" value="Genomic_DNA"/>
</dbReference>
<feature type="transmembrane region" description="Helical" evidence="14">
    <location>
        <begin position="160"/>
        <end position="179"/>
    </location>
</feature>
<dbReference type="GO" id="GO:0006656">
    <property type="term" value="P:phosphatidylcholine biosynthetic process"/>
    <property type="evidence" value="ECO:0007669"/>
    <property type="project" value="TreeGrafter"/>
</dbReference>
<feature type="transmembrane region" description="Helical" evidence="14">
    <location>
        <begin position="185"/>
        <end position="203"/>
    </location>
</feature>
<dbReference type="InterPro" id="IPR021261">
    <property type="entry name" value="GPCAT"/>
</dbReference>
<protein>
    <recommendedName>
        <fullName evidence="3">Glycerophosphocholine acyltransferase 1</fullName>
    </recommendedName>
</protein>
<evidence type="ECO:0000256" key="11">
    <source>
        <dbReference type="ARBA" id="ARBA00023264"/>
    </source>
</evidence>
<keyword evidence="9 14" id="KW-0472">Membrane</keyword>
<comment type="subcellular location">
    <subcellularLocation>
        <location evidence="1">Membrane</location>
        <topology evidence="1">Multi-pass membrane protein</topology>
    </subcellularLocation>
</comment>